<evidence type="ECO:0000256" key="9">
    <source>
        <dbReference type="ARBA" id="ARBA00023054"/>
    </source>
</evidence>
<evidence type="ECO:0000259" key="16">
    <source>
        <dbReference type="Pfam" id="PF08393"/>
    </source>
</evidence>
<evidence type="ECO:0000256" key="14">
    <source>
        <dbReference type="SAM" id="MobiDB-lite"/>
    </source>
</evidence>
<dbReference type="InterPro" id="IPR042222">
    <property type="entry name" value="Dynein_2_N"/>
</dbReference>
<evidence type="ECO:0000256" key="4">
    <source>
        <dbReference type="ARBA" id="ARBA00022701"/>
    </source>
</evidence>
<name>A0A8S4RUN1_9NEOP</name>
<feature type="domain" description="Dynein heavy chain linker" evidence="16">
    <location>
        <begin position="1342"/>
        <end position="1745"/>
    </location>
</feature>
<feature type="region of interest" description="Disordered" evidence="14">
    <location>
        <begin position="870"/>
        <end position="908"/>
    </location>
</feature>
<feature type="domain" description="Dynein heavy chain hydrolytic ATP-binding dynein motor region" evidence="17">
    <location>
        <begin position="1880"/>
        <end position="2206"/>
    </location>
</feature>
<dbReference type="Gene3D" id="1.20.140.100">
    <property type="entry name" value="Dynein heavy chain, N-terminal domain 2"/>
    <property type="match status" value="1"/>
</dbReference>
<dbReference type="InterPro" id="IPR026983">
    <property type="entry name" value="DHC"/>
</dbReference>
<keyword evidence="4" id="KW-0493">Microtubule</keyword>
<dbReference type="PANTHER" id="PTHR46532:SF11">
    <property type="entry name" value="DYNEIN AXONEMAL HEAVY CHAIN 12"/>
    <property type="match status" value="1"/>
</dbReference>
<keyword evidence="3" id="KW-0963">Cytoplasm</keyword>
<keyword evidence="9" id="KW-0175">Coiled coil</keyword>
<dbReference type="Gene3D" id="1.10.8.710">
    <property type="match status" value="1"/>
</dbReference>
<keyword evidence="7" id="KW-0067">ATP-binding</keyword>
<keyword evidence="20" id="KW-1185">Reference proteome</keyword>
<dbReference type="GO" id="GO:0007018">
    <property type="term" value="P:microtubule-based movement"/>
    <property type="evidence" value="ECO:0007669"/>
    <property type="project" value="InterPro"/>
</dbReference>
<evidence type="ECO:0000256" key="8">
    <source>
        <dbReference type="ARBA" id="ARBA00023017"/>
    </source>
</evidence>
<gene>
    <name evidence="19" type="primary">jg13132</name>
    <name evidence="19" type="ORF">PAEG_LOCUS17539</name>
</gene>
<dbReference type="Gene3D" id="1.10.472.130">
    <property type="match status" value="1"/>
</dbReference>
<dbReference type="FunFam" id="3.20.180.20:FF:000001">
    <property type="entry name" value="Dynein axonemal heavy chain 5"/>
    <property type="match status" value="1"/>
</dbReference>
<dbReference type="Pfam" id="PF12775">
    <property type="entry name" value="AAA_7"/>
    <property type="match status" value="1"/>
</dbReference>
<keyword evidence="11" id="KW-0505">Motor protein</keyword>
<dbReference type="EMBL" id="CAKXAJ010025571">
    <property type="protein sequence ID" value="CAH2241074.1"/>
    <property type="molecule type" value="Genomic_DNA"/>
</dbReference>
<dbReference type="InterPro" id="IPR013594">
    <property type="entry name" value="Dynein_heavy_tail"/>
</dbReference>
<evidence type="ECO:0000256" key="6">
    <source>
        <dbReference type="ARBA" id="ARBA00022741"/>
    </source>
</evidence>
<feature type="domain" description="Dynein heavy chain tail" evidence="15">
    <location>
        <begin position="138"/>
        <end position="706"/>
    </location>
</feature>
<dbReference type="InterPro" id="IPR042228">
    <property type="entry name" value="Dynein_linker_3"/>
</dbReference>
<evidence type="ECO:0000313" key="20">
    <source>
        <dbReference type="Proteomes" id="UP000838756"/>
    </source>
</evidence>
<dbReference type="Pfam" id="PF08385">
    <property type="entry name" value="DHC_N1"/>
    <property type="match status" value="1"/>
</dbReference>
<dbReference type="GO" id="GO:0005874">
    <property type="term" value="C:microtubule"/>
    <property type="evidence" value="ECO:0007669"/>
    <property type="project" value="UniProtKB-KW"/>
</dbReference>
<dbReference type="Proteomes" id="UP000838756">
    <property type="component" value="Unassembled WGS sequence"/>
</dbReference>
<dbReference type="GO" id="GO:0005858">
    <property type="term" value="C:axonemal dynein complex"/>
    <property type="evidence" value="ECO:0007669"/>
    <property type="project" value="TreeGrafter"/>
</dbReference>
<evidence type="ECO:0000256" key="7">
    <source>
        <dbReference type="ARBA" id="ARBA00022840"/>
    </source>
</evidence>
<keyword evidence="5" id="KW-0677">Repeat</keyword>
<feature type="compositionally biased region" description="Acidic residues" evidence="14">
    <location>
        <begin position="887"/>
        <end position="908"/>
    </location>
</feature>
<dbReference type="InterPro" id="IPR027417">
    <property type="entry name" value="P-loop_NTPase"/>
</dbReference>
<evidence type="ECO:0000256" key="12">
    <source>
        <dbReference type="ARBA" id="ARBA00023212"/>
    </source>
</evidence>
<dbReference type="Gene3D" id="1.20.920.30">
    <property type="match status" value="1"/>
</dbReference>
<proteinExistence type="inferred from homology"/>
<dbReference type="Pfam" id="PF12774">
    <property type="entry name" value="AAA_6"/>
    <property type="match status" value="1"/>
</dbReference>
<dbReference type="Gene3D" id="3.40.50.300">
    <property type="entry name" value="P-loop containing nucleotide triphosphate hydrolases"/>
    <property type="match status" value="3"/>
</dbReference>
<dbReference type="OrthoDB" id="447173at2759"/>
<evidence type="ECO:0000313" key="19">
    <source>
        <dbReference type="EMBL" id="CAH2241074.1"/>
    </source>
</evidence>
<keyword evidence="12" id="KW-0206">Cytoskeleton</keyword>
<dbReference type="FunFam" id="1.10.287.2620:FF:000001">
    <property type="entry name" value="Cytoplasmic dynein heavy chain 1"/>
    <property type="match status" value="1"/>
</dbReference>
<sequence length="2844" mass="330092">MNTAGLLTCSFSFPPQNRGKMVYFLRNIDDKITQANFRKCLTIGEISGNVLMDLSVMADEVIGPLLCNPDNQKGWPKIVKNDMKRHVNDLRSLMHQLKGEMASQIMLPMPEGVETIYHAEARLKETDSESVDLQLKTNIEGAIIKWAQQVHDLLQEDSYLAFKRTKFPLPIADIEFYTARLRNLEGIYSQLRDPRVKRMANYLEATRSVYFNCFKSMLTNVVAAIIECRNIYVYQKPLIQHFENFEGTDFSDAKPLIRPMFHCIGLLWGNSRYFCSVEKLIPLLREVCNLVIQQCTNSIDPPSIFQGDADEQLLKLRKAMGILNHFIETYELNRDKVHTFFPAGVMAVRWSFDFNRVFMRFNIYMQRLKMIEDIVAATVEVLKLEKVEFSGLRGKTLSTECLKVLEEYTIIYQQLGNIVYDPADPEDNRFLSDYDKHMHVLEDVDRKLASLFSQGLDECNDLEHFFKFFQIIGDLFHRPIIKAELKPKVAKVLTFMHTNLDQVKEIFDEEMAKINPKGGERPMVDPYLPPVSGMLWWIYKQRSRLQLPMEDFILFEDPITECENAVYLKQKHNEMLGYLNQVEDRQFKQWSATVPTICKTYLAKNLIYRDPPFVRNNFSPELVMLLREIRYMKYLDKQGIPPDGLELYARNEKLQYDMNRLNRAISWYNAIREGSHETEVALIEKEISAIDDLLGRGVEELTWNDDFTEWMAEVYAAINTLQERVLTAQNNVRTGLTNISAWGDKPLHNRKENPEKLELLAVNERHSRFAIRSKKILESHAEFQHILINNYKLFFNIQEEEESDVEEEELEEVDEATLDEDEKLARRQKIQQMMEDREAKRLAKEQREIEKAELERIKFERREKRRIKRDAKEAAKKERQALREAGEEVDSPAEEEEEELDPEELADIEDERREMEAEAFRAERWPAYVKYVDSLVSVQIMKAVQSSLDLFEKQTDLEKGPRVAFMDVIAELRDPDIYFSPSLDVDDSGGLYDTLKEMMKDMFLQATLFPRIDPIVPLDSYEDDIKKEDAMIDLYHDILKRVENSINDVVQYASKYEKYAQLWLEDRQEVLTGFMKYGRVIPPEEFDKYHYENGCDPPEVKPKLEQYQHEIDKYNTLYNELSGLPSEYLCNGWLKLDLKRLNQAIMNIICKWSNLYKQNLKDHVQMSLDDLEKFILYATKELTVELPEDDYEGLLKVMGVLNEVRAKVDTGTEMMFEPLRDIIYILKEYGVEFPDETYEQLDILPEKWRNLVKLATVMKNEVAPMQAAQAALIAKRVALISLRIAMYREQFGFKDLFYERCKEPYRQIDKTHRELLQFEDVVKTLKKSSSLFDIQPPDEKNLKQCRRELKLAKQLWDYYNLVMGTIEFWKKSPWKKIDADGMDQECKRFTKDLRQLDKEMRTWEPYLTIEATIKNLMTSLRAVTDLQNPAIKDRHWVELMMATKVKFNITDDTTLADLLALNLHKFEEEVKTIVDKSVKEAAMDKTLKELEATWAVMEFEYTTHDRTGAKLPKASEELVETLEDNQNQVQNMMSSKFIAFYEEEVTAWQKKLGTADAVIAIWFEVQRKWQYLESIFVGSDDIRSQLPEDSRRFDNVDKTFKELLKDIGNTPNVIQATNKPGLLDKLEDLMAALNLCEKALNDYLETKRLAYPRFYFVSSADLLDILSNGNNPPAVCRHLSKLYDNLAKLVFVKPGSKHAFEMISKENEEHVPFKAPCCDCSGKVESWLNRVTDCMRYTLRDIFEHSVKSYEDKPRDEWVFDWPAQPALVGTQIWWTTETNQAFEKLEEGYEGALKDYQKKQIAQLNALIVLLLGDLTVGDRQKIMTICTIDVHSRDVVAKLIVAKVETSAAFQWQSQLRHRWDLKANNCFANICDAQFLYDYEYLGNTPRLVITPLTDRCYITLTQSLHLVMGGAPAGPAGTGKTETTKDLGRALGIMVYVFNCSEQMDYKSCGNIYKGLAQTGAWGCFDEFNRISVEVLSVVSVQVKSVLDAIKAKKKKFDFMGEFISLIPTIGMFITMNPGYAGRTELPENLKALFRPCAMVVPDFELICEIMLVAEGFQDARLLARKFITLYTLCKELLSKQDHYDWGLRAIKSVLVVAGSLKRGDRLRPEDQVLMRALRDFNIPKIVTDDTPVFMGLIGDLFPALDVPRKRDFDFEKRLVEGAISMKLQPEPGFILKMVQLVELFAVRHSVFIDGFAGTGKSMVWQCLNKTYQMLKMKPYYNDLDPKAVTNDELFGIINPATREWKDGLFSTIMRDMANMPGDGPKWIVLDGDIDPMWIESLNTLMDDNKVLTLASNERIALTKSMRLLFEIATLRTATPATVSRAGILYINPQDLGWNPFVASWIDTTRDDESEKAMLTVMFDKYIPSLLESCKKYKRITPLSELQQIQLTCYLLECFLNKNLLPSDCPKEWYETYFVFCVVWGFGSGLFQDQLVDWRNEFSKWFCNEFKQIKFPSTGNVFGFFIDPETKKFLPWAERVEAFELDPDIPLQSCLVSTSETTRIRFFMDLLIAKQKPVMLVGSAGSGKTVSVAAKLNSLSDNYAITNVPLNFYTTSEMIQKVLEKPLEKKSGRSFGPPGSKFMIYFVDDLNMPEVDTYGTVQPHTLIRQFMDYHHWYDRQKLTLKEIANCMFVSCMNPTAGSFTIDPRLQRHFSTFAVSFPGLDACFHIYKQILYQHLANPANKFNVQVQRYAEPLWENSLEILERNSRKEVLLYPPQGYEFHRLSKFNDIEKLAQFAKRISCEGNELLYPVHLQTKDGAIHLLPGDYYYPPNVDLNDESSLKEENQTILELRDTNKTLHRFETSEKEVILVTKNYIPKNHINMGDLVLPLNVITIQKRH</sequence>
<dbReference type="FunFam" id="1.20.58.1120:FF:000002">
    <property type="entry name" value="Dynein heavy chain 9, axonemal"/>
    <property type="match status" value="1"/>
</dbReference>
<dbReference type="GO" id="GO:0045505">
    <property type="term" value="F:dynein intermediate chain binding"/>
    <property type="evidence" value="ECO:0007669"/>
    <property type="project" value="InterPro"/>
</dbReference>
<feature type="domain" description="Dynein heavy chain AAA 5 extension" evidence="18">
    <location>
        <begin position="2364"/>
        <end position="2482"/>
    </location>
</feature>
<dbReference type="Gene3D" id="1.10.287.2620">
    <property type="match status" value="1"/>
</dbReference>
<dbReference type="Gene3D" id="3.20.180.20">
    <property type="entry name" value="Dynein heavy chain, N-terminal domain 2"/>
    <property type="match status" value="1"/>
</dbReference>
<evidence type="ECO:0000259" key="18">
    <source>
        <dbReference type="Pfam" id="PF17852"/>
    </source>
</evidence>
<dbReference type="Pfam" id="PF08393">
    <property type="entry name" value="DHC_N2"/>
    <property type="match status" value="1"/>
</dbReference>
<dbReference type="SUPFAM" id="SSF52540">
    <property type="entry name" value="P-loop containing nucleoside triphosphate hydrolases"/>
    <property type="match status" value="3"/>
</dbReference>
<evidence type="ECO:0000259" key="17">
    <source>
        <dbReference type="Pfam" id="PF12774"/>
    </source>
</evidence>
<comment type="similarity">
    <text evidence="2">Belongs to the dynein heavy chain family.</text>
</comment>
<organism evidence="19 20">
    <name type="scientific">Pararge aegeria aegeria</name>
    <dbReference type="NCBI Taxonomy" id="348720"/>
    <lineage>
        <taxon>Eukaryota</taxon>
        <taxon>Metazoa</taxon>
        <taxon>Ecdysozoa</taxon>
        <taxon>Arthropoda</taxon>
        <taxon>Hexapoda</taxon>
        <taxon>Insecta</taxon>
        <taxon>Pterygota</taxon>
        <taxon>Neoptera</taxon>
        <taxon>Endopterygota</taxon>
        <taxon>Lepidoptera</taxon>
        <taxon>Glossata</taxon>
        <taxon>Ditrysia</taxon>
        <taxon>Papilionoidea</taxon>
        <taxon>Nymphalidae</taxon>
        <taxon>Satyrinae</taxon>
        <taxon>Satyrini</taxon>
        <taxon>Parargina</taxon>
        <taxon>Pararge</taxon>
    </lineage>
</organism>
<evidence type="ECO:0000256" key="3">
    <source>
        <dbReference type="ARBA" id="ARBA00022490"/>
    </source>
</evidence>
<dbReference type="InterPro" id="IPR043157">
    <property type="entry name" value="Dynein_AAA1S"/>
</dbReference>
<dbReference type="GO" id="GO:0051959">
    <property type="term" value="F:dynein light intermediate chain binding"/>
    <property type="evidence" value="ECO:0007669"/>
    <property type="project" value="InterPro"/>
</dbReference>
<feature type="compositionally biased region" description="Basic and acidic residues" evidence="14">
    <location>
        <begin position="870"/>
        <end position="886"/>
    </location>
</feature>
<comment type="subcellular location">
    <subcellularLocation>
        <location evidence="1">Cytoplasm</location>
        <location evidence="1">Cytoskeleton</location>
        <location evidence="1">Cilium axoneme</location>
    </subcellularLocation>
</comment>
<evidence type="ECO:0000256" key="5">
    <source>
        <dbReference type="ARBA" id="ARBA00022737"/>
    </source>
</evidence>
<dbReference type="GO" id="GO:0005524">
    <property type="term" value="F:ATP binding"/>
    <property type="evidence" value="ECO:0007669"/>
    <property type="project" value="UniProtKB-KW"/>
</dbReference>
<evidence type="ECO:0000256" key="13">
    <source>
        <dbReference type="ARBA" id="ARBA00023273"/>
    </source>
</evidence>
<dbReference type="FunFam" id="1.10.8.710:FF:000002">
    <property type="entry name" value="dynein heavy chain 17, axonemal"/>
    <property type="match status" value="1"/>
</dbReference>
<protein>
    <submittedName>
        <fullName evidence="19">Jg13132 protein</fullName>
    </submittedName>
</protein>
<dbReference type="FunFam" id="3.40.50.300:FF:000945">
    <property type="entry name" value="Dynein axonemal heavy chain 9"/>
    <property type="match status" value="1"/>
</dbReference>
<dbReference type="FunFam" id="3.40.50.300:FF:000219">
    <property type="entry name" value="Dynein axonemal heavy chain 17"/>
    <property type="match status" value="1"/>
</dbReference>
<keyword evidence="8" id="KW-0243">Dynein</keyword>
<evidence type="ECO:0000259" key="15">
    <source>
        <dbReference type="Pfam" id="PF08385"/>
    </source>
</evidence>
<dbReference type="PANTHER" id="PTHR46532">
    <property type="entry name" value="MALE FERTILITY FACTOR KL5"/>
    <property type="match status" value="1"/>
</dbReference>
<dbReference type="InterPro" id="IPR035699">
    <property type="entry name" value="AAA_6"/>
</dbReference>
<dbReference type="Pfam" id="PF17852">
    <property type="entry name" value="Dynein_AAA_lid"/>
    <property type="match status" value="1"/>
</dbReference>
<keyword evidence="13" id="KW-0966">Cell projection</keyword>
<accession>A0A8S4RUN1</accession>
<dbReference type="FunFam" id="1.20.140.100:FF:000001">
    <property type="entry name" value="dynein heavy chain 17, axonemal"/>
    <property type="match status" value="1"/>
</dbReference>
<keyword evidence="10" id="KW-0969">Cilium</keyword>
<evidence type="ECO:0000256" key="10">
    <source>
        <dbReference type="ARBA" id="ARBA00023069"/>
    </source>
</evidence>
<dbReference type="Gene3D" id="1.20.58.1120">
    <property type="match status" value="1"/>
</dbReference>
<reference evidence="19" key="1">
    <citation type="submission" date="2022-03" db="EMBL/GenBank/DDBJ databases">
        <authorList>
            <person name="Lindestad O."/>
        </authorList>
    </citation>
    <scope>NUCLEOTIDE SEQUENCE</scope>
</reference>
<comment type="caution">
    <text evidence="19">The sequence shown here is derived from an EMBL/GenBank/DDBJ whole genome shotgun (WGS) entry which is preliminary data.</text>
</comment>
<evidence type="ECO:0000256" key="2">
    <source>
        <dbReference type="ARBA" id="ARBA00008887"/>
    </source>
</evidence>
<evidence type="ECO:0000256" key="11">
    <source>
        <dbReference type="ARBA" id="ARBA00023175"/>
    </source>
</evidence>
<keyword evidence="6" id="KW-0547">Nucleotide-binding</keyword>
<dbReference type="InterPro" id="IPR041466">
    <property type="entry name" value="Dynein_AAA5_ext"/>
</dbReference>
<evidence type="ECO:0000256" key="1">
    <source>
        <dbReference type="ARBA" id="ARBA00004430"/>
    </source>
</evidence>
<dbReference type="InterPro" id="IPR013602">
    <property type="entry name" value="Dynein_heavy_linker"/>
</dbReference>